<dbReference type="Proteomes" id="UP000026915">
    <property type="component" value="Chromosome 3"/>
</dbReference>
<dbReference type="PANTHER" id="PTHR34482">
    <property type="entry name" value="DNA DAMAGE-INDUCIBLE PROTEIN 1-LIKE"/>
    <property type="match status" value="1"/>
</dbReference>
<reference evidence="4 5" key="1">
    <citation type="journal article" date="2013" name="Genome Biol.">
        <title>The genome sequence of the most widely cultivated cacao type and its use to identify candidate genes regulating pod color.</title>
        <authorList>
            <person name="Motamayor J.C."/>
            <person name="Mockaitis K."/>
            <person name="Schmutz J."/>
            <person name="Haiminen N."/>
            <person name="Iii D.L."/>
            <person name="Cornejo O."/>
            <person name="Findley S.D."/>
            <person name="Zheng P."/>
            <person name="Utro F."/>
            <person name="Royaert S."/>
            <person name="Saski C."/>
            <person name="Jenkins J."/>
            <person name="Podicheti R."/>
            <person name="Zhao M."/>
            <person name="Scheffler B.E."/>
            <person name="Stack J.C."/>
            <person name="Feltus F.A."/>
            <person name="Mustiga G.M."/>
            <person name="Amores F."/>
            <person name="Phillips W."/>
            <person name="Marelli J.P."/>
            <person name="May G.D."/>
            <person name="Shapiro H."/>
            <person name="Ma J."/>
            <person name="Bustamante C.D."/>
            <person name="Schnell R.J."/>
            <person name="Main D."/>
            <person name="Gilbert D."/>
            <person name="Parida L."/>
            <person name="Kuhn D.N."/>
        </authorList>
    </citation>
    <scope>NUCLEOTIDE SEQUENCE [LARGE SCALE GENOMIC DNA]</scope>
    <source>
        <strain evidence="5">cv. Matina 1-6</strain>
    </source>
</reference>
<dbReference type="SMART" id="SM00343">
    <property type="entry name" value="ZnF_C2HC"/>
    <property type="match status" value="1"/>
</dbReference>
<dbReference type="PROSITE" id="PS50158">
    <property type="entry name" value="ZF_CCHC"/>
    <property type="match status" value="1"/>
</dbReference>
<feature type="compositionally biased region" description="Basic and acidic residues" evidence="2">
    <location>
        <begin position="164"/>
        <end position="173"/>
    </location>
</feature>
<dbReference type="OMA" id="VSEYDIR"/>
<feature type="domain" description="CCHC-type" evidence="3">
    <location>
        <begin position="492"/>
        <end position="507"/>
    </location>
</feature>
<dbReference type="Gramene" id="EOY21529">
    <property type="protein sequence ID" value="EOY21529"/>
    <property type="gene ID" value="TCM_013244"/>
</dbReference>
<name>A0A061G3C0_THECC</name>
<evidence type="ECO:0000259" key="3">
    <source>
        <dbReference type="PROSITE" id="PS50158"/>
    </source>
</evidence>
<sequence>MGFKFVAGLLKENPNCKRRTMVRLFYIKTKLVVEGRGREETRKGKERGSHCWKGLGQQGRRRRGLRPIPSSVANLNSLTGQITSALFNEFSYRLVPFPAKRVKLFRLCKSSYHTDIFDCVKMPPRTRAMARDTLEQDALNDASARPLVDCSKDHGKGGRPTKSTKAEPPRTRPADVQSQVGGDHPVGGATLDDVVAELKGVNRVLEVLANEIIDQRQRDDGHLTVQAPSSSHGQDEQQHFELAQGSVVVTLSEFLELKPPLFSGFDSSKDPQQFLDDMEKVCGALGSSGTRSVELVSFKLKDVAQIWFESFRRGRSLRSTPLTWEEFSVAFMDRSLPASVRYGEAREFEVLVQTRTMSVSEYDIRFTQLSRYAPYLVPTEEMKVKRFVDGLVWPLFRAIGPQRFDSYSSAVDCARRIEMRSVESCVAHVKTKKARMEGHQVCSDSSTSPVHDQRTFSPLRQQFSEQGSQFIAPCPTCGKRYRGQCLLATSTCYSCGQVGHVRKNCPRSQHSEGPFHGFR</sequence>
<dbReference type="GO" id="GO:0003676">
    <property type="term" value="F:nucleic acid binding"/>
    <property type="evidence" value="ECO:0007669"/>
    <property type="project" value="InterPro"/>
</dbReference>
<accession>A0A061G3C0</accession>
<protein>
    <submittedName>
        <fullName evidence="4">DNA/RNA polymerases superfamily protein, putative isoform 1</fullName>
    </submittedName>
</protein>
<dbReference type="InterPro" id="IPR005162">
    <property type="entry name" value="Retrotrans_gag_dom"/>
</dbReference>
<evidence type="ECO:0000313" key="4">
    <source>
        <dbReference type="EMBL" id="EOY21529.1"/>
    </source>
</evidence>
<dbReference type="InterPro" id="IPR001878">
    <property type="entry name" value="Znf_CCHC"/>
</dbReference>
<keyword evidence="1" id="KW-0479">Metal-binding</keyword>
<keyword evidence="5" id="KW-1185">Reference proteome</keyword>
<dbReference type="PANTHER" id="PTHR34482:SF36">
    <property type="entry name" value="RETROTRANSPOSON GAG DOMAIN-CONTAINING PROTEIN"/>
    <property type="match status" value="1"/>
</dbReference>
<feature type="region of interest" description="Disordered" evidence="2">
    <location>
        <begin position="137"/>
        <end position="188"/>
    </location>
</feature>
<keyword evidence="1" id="KW-0862">Zinc</keyword>
<dbReference type="Pfam" id="PF03732">
    <property type="entry name" value="Retrotrans_gag"/>
    <property type="match status" value="1"/>
</dbReference>
<feature type="compositionally biased region" description="Basic and acidic residues" evidence="2">
    <location>
        <begin position="37"/>
        <end position="49"/>
    </location>
</feature>
<dbReference type="InParanoid" id="A0A061G3C0"/>
<dbReference type="AlphaFoldDB" id="A0A061G3C0"/>
<evidence type="ECO:0000256" key="2">
    <source>
        <dbReference type="SAM" id="MobiDB-lite"/>
    </source>
</evidence>
<dbReference type="eggNOG" id="KOG0017">
    <property type="taxonomic scope" value="Eukaryota"/>
</dbReference>
<evidence type="ECO:0000256" key="1">
    <source>
        <dbReference type="PROSITE-ProRule" id="PRU00047"/>
    </source>
</evidence>
<proteinExistence type="predicted"/>
<dbReference type="GO" id="GO:0008270">
    <property type="term" value="F:zinc ion binding"/>
    <property type="evidence" value="ECO:0007669"/>
    <property type="project" value="UniProtKB-KW"/>
</dbReference>
<dbReference type="Pfam" id="PF00098">
    <property type="entry name" value="zf-CCHC"/>
    <property type="match status" value="1"/>
</dbReference>
<feature type="region of interest" description="Disordered" evidence="2">
    <location>
        <begin position="37"/>
        <end position="56"/>
    </location>
</feature>
<dbReference type="HOGENOM" id="CLU_039986_3_0_1"/>
<organism evidence="4 5">
    <name type="scientific">Theobroma cacao</name>
    <name type="common">Cacao</name>
    <name type="synonym">Cocoa</name>
    <dbReference type="NCBI Taxonomy" id="3641"/>
    <lineage>
        <taxon>Eukaryota</taxon>
        <taxon>Viridiplantae</taxon>
        <taxon>Streptophyta</taxon>
        <taxon>Embryophyta</taxon>
        <taxon>Tracheophyta</taxon>
        <taxon>Spermatophyta</taxon>
        <taxon>Magnoliopsida</taxon>
        <taxon>eudicotyledons</taxon>
        <taxon>Gunneridae</taxon>
        <taxon>Pentapetalae</taxon>
        <taxon>rosids</taxon>
        <taxon>malvids</taxon>
        <taxon>Malvales</taxon>
        <taxon>Malvaceae</taxon>
        <taxon>Byttnerioideae</taxon>
        <taxon>Theobroma</taxon>
    </lineage>
</organism>
<gene>
    <name evidence="4" type="ORF">TCM_013244</name>
</gene>
<dbReference type="EMBL" id="CM001881">
    <property type="protein sequence ID" value="EOY21529.1"/>
    <property type="molecule type" value="Genomic_DNA"/>
</dbReference>
<keyword evidence="1" id="KW-0863">Zinc-finger</keyword>
<evidence type="ECO:0000313" key="5">
    <source>
        <dbReference type="Proteomes" id="UP000026915"/>
    </source>
</evidence>